<proteinExistence type="predicted"/>
<dbReference type="GO" id="GO:0004383">
    <property type="term" value="F:guanylate cyclase activity"/>
    <property type="evidence" value="ECO:0007669"/>
    <property type="project" value="TreeGrafter"/>
</dbReference>
<dbReference type="OrthoDB" id="981203at2"/>
<dbReference type="Gene3D" id="3.90.1520.10">
    <property type="entry name" value="H-NOX domain"/>
    <property type="match status" value="1"/>
</dbReference>
<dbReference type="GO" id="GO:0070482">
    <property type="term" value="P:response to oxygen levels"/>
    <property type="evidence" value="ECO:0007669"/>
    <property type="project" value="TreeGrafter"/>
</dbReference>
<organism evidence="2 3">
    <name type="scientific">Aquimixticola soesokkakensis</name>
    <dbReference type="NCBI Taxonomy" id="1519096"/>
    <lineage>
        <taxon>Bacteria</taxon>
        <taxon>Pseudomonadati</taxon>
        <taxon>Pseudomonadota</taxon>
        <taxon>Alphaproteobacteria</taxon>
        <taxon>Rhodobacterales</taxon>
        <taxon>Paracoccaceae</taxon>
        <taxon>Aquimixticola</taxon>
    </lineage>
</organism>
<keyword evidence="3" id="KW-1185">Reference proteome</keyword>
<dbReference type="GO" id="GO:0020037">
    <property type="term" value="F:heme binding"/>
    <property type="evidence" value="ECO:0007669"/>
    <property type="project" value="InterPro"/>
</dbReference>
<dbReference type="SUPFAM" id="SSF111126">
    <property type="entry name" value="Ligand-binding domain in the NO signalling and Golgi transport"/>
    <property type="match status" value="1"/>
</dbReference>
<evidence type="ECO:0000259" key="1">
    <source>
        <dbReference type="Pfam" id="PF07700"/>
    </source>
</evidence>
<evidence type="ECO:0000313" key="2">
    <source>
        <dbReference type="EMBL" id="SLN37411.1"/>
    </source>
</evidence>
<dbReference type="GO" id="GO:0019934">
    <property type="term" value="P:cGMP-mediated signaling"/>
    <property type="evidence" value="ECO:0007669"/>
    <property type="project" value="TreeGrafter"/>
</dbReference>
<dbReference type="InterPro" id="IPR011644">
    <property type="entry name" value="Heme_NO-bd"/>
</dbReference>
<protein>
    <submittedName>
        <fullName evidence="2">Heme NO binding protein</fullName>
    </submittedName>
</protein>
<dbReference type="Pfam" id="PF07700">
    <property type="entry name" value="HNOB"/>
    <property type="match status" value="1"/>
</dbReference>
<dbReference type="AlphaFoldDB" id="A0A1Y5SC37"/>
<name>A0A1Y5SC37_9RHOB</name>
<dbReference type="RefSeq" id="WP_085836083.1">
    <property type="nucleotide sequence ID" value="NZ_FWFS01000004.1"/>
</dbReference>
<evidence type="ECO:0000313" key="3">
    <source>
        <dbReference type="Proteomes" id="UP000193862"/>
    </source>
</evidence>
<feature type="domain" description="Heme NO-binding" evidence="1">
    <location>
        <begin position="2"/>
        <end position="157"/>
    </location>
</feature>
<dbReference type="GO" id="GO:0008074">
    <property type="term" value="C:guanylate cyclase complex, soluble"/>
    <property type="evidence" value="ECO:0007669"/>
    <property type="project" value="TreeGrafter"/>
</dbReference>
<sequence length="196" mass="21526">MHGLVNRAIQCFLRDTYGSATWSTVVETSNIGFNDFEAMFVYPDSVTVAVIESACKTLGKPADVILEDIGTYLVTHPNTESLRRLLRFGGETFEEFLYSLNDLKGRAQLALADIEIPNLTVEETAPGAFSIGVDFSQPGYIYAVMGVLRTMADDYGALVYLERGAREGTVERIEVFLLEASFAEGRSFDLAARQGA</sequence>
<dbReference type="Proteomes" id="UP000193862">
    <property type="component" value="Unassembled WGS sequence"/>
</dbReference>
<dbReference type="EMBL" id="FWFS01000004">
    <property type="protein sequence ID" value="SLN37411.1"/>
    <property type="molecule type" value="Genomic_DNA"/>
</dbReference>
<gene>
    <name evidence="2" type="ORF">AQS8620_01370</name>
</gene>
<dbReference type="InterPro" id="IPR024096">
    <property type="entry name" value="NO_sig/Golgi_transp_ligand-bd"/>
</dbReference>
<dbReference type="PANTHER" id="PTHR45655">
    <property type="entry name" value="GUANYLATE CYCLASE SOLUBLE SUBUNIT BETA-2"/>
    <property type="match status" value="1"/>
</dbReference>
<reference evidence="2 3" key="1">
    <citation type="submission" date="2017-03" db="EMBL/GenBank/DDBJ databases">
        <authorList>
            <person name="Afonso C.L."/>
            <person name="Miller P.J."/>
            <person name="Scott M.A."/>
            <person name="Spackman E."/>
            <person name="Goraichik I."/>
            <person name="Dimitrov K.M."/>
            <person name="Suarez D.L."/>
            <person name="Swayne D.E."/>
        </authorList>
    </citation>
    <scope>NUCLEOTIDE SEQUENCE [LARGE SCALE GENOMIC DNA]</scope>
    <source>
        <strain evidence="2 3">CECT 8620</strain>
    </source>
</reference>
<dbReference type="PANTHER" id="PTHR45655:SF13">
    <property type="entry name" value="SOLUBLE GUANYLATE CYCLASE GCY-32-RELATED"/>
    <property type="match status" value="1"/>
</dbReference>
<accession>A0A1Y5SC37</accession>
<dbReference type="InterPro" id="IPR038158">
    <property type="entry name" value="H-NOX_domain_sf"/>
</dbReference>